<keyword evidence="2" id="KW-1185">Reference proteome</keyword>
<dbReference type="EMBL" id="PYSW02000050">
    <property type="protein sequence ID" value="KAG2373837.1"/>
    <property type="molecule type" value="Genomic_DNA"/>
</dbReference>
<protein>
    <submittedName>
        <fullName evidence="1">Uncharacterized protein</fullName>
    </submittedName>
</protein>
<comment type="caution">
    <text evidence="1">The sequence shown here is derived from an EMBL/GenBank/DDBJ whole genome shotgun (WGS) entry which is preliminary data.</text>
</comment>
<proteinExistence type="predicted"/>
<reference evidence="1 2" key="1">
    <citation type="journal article" date="2018" name="BMC Genomics">
        <title>The genome of Naegleria lovaniensis, the basis for a comparative approach to unravel pathogenicity factors of the human pathogenic amoeba N. fowleri.</title>
        <authorList>
            <person name="Liechti N."/>
            <person name="Schurch N."/>
            <person name="Bruggmann R."/>
            <person name="Wittwer M."/>
        </authorList>
    </citation>
    <scope>NUCLEOTIDE SEQUENCE [LARGE SCALE GENOMIC DNA]</scope>
    <source>
        <strain evidence="1 2">ATCC 30569</strain>
    </source>
</reference>
<sequence>MRQLRDSFLPSKFNSRKSKLPTSSSIAAGSLEESTRFWEAYQVEAASFGQSDITDIMRCAFDRELILSIPNVTKLVASPRMFHDDLSTVSRGMVMVLRKKNCSIQSSSTSDELYVLFARENSNIEKCMINKAHPIQSLKHPIEIITAYYGPTDVTKKCAEIIDQQDEISIHASNHVFTDTWPDVFKSMTIVYRVRRSHDGTYGPIRMKIVPEHEYITINPILEEEYFENIDSQLLVPRAVASMRQEHLAAINDDDYDILPNSPNIERPIQIIRAVYGLGDVTKKVKEYLNHNGDRLCVAAENAIFGDTWPGVVKYLHVFYKLKGSNNVLIASCLEHETLNISFDISTTNQDENYENKIVKKSKERDDETGVLQVLGAVRAQTNHTNEAKQLLETPQTQTKIYSLSLDMHFHSTEAPLVILLSIRGKLKLIISLRDLCLNPLIQLGSIYDKAHSSLFRASIVASRNQAKYTAFLRMNRKRQEILVIGKSELPVILMQNYLVDSKEYLFTNLRTNEQVNFNQLFSIVFRIKATQNGSIKLKDHLLIIENANVKFNIALFEVYPDDLLRNKMPCFIKRLVPVYVDGSIPDAPGLSFSPRDAQHKAVIQLHDIHIRHQ</sequence>
<accession>A0AA88KIE8</accession>
<dbReference type="Proteomes" id="UP000816034">
    <property type="component" value="Unassembled WGS sequence"/>
</dbReference>
<evidence type="ECO:0000313" key="1">
    <source>
        <dbReference type="EMBL" id="KAG2373837.1"/>
    </source>
</evidence>
<name>A0AA88KIE8_NAELO</name>
<gene>
    <name evidence="1" type="ORF">C9374_011722</name>
</gene>
<dbReference type="AlphaFoldDB" id="A0AA88KIE8"/>
<evidence type="ECO:0000313" key="2">
    <source>
        <dbReference type="Proteomes" id="UP000816034"/>
    </source>
</evidence>
<organism evidence="1 2">
    <name type="scientific">Naegleria lovaniensis</name>
    <name type="common">Amoeba</name>
    <dbReference type="NCBI Taxonomy" id="51637"/>
    <lineage>
        <taxon>Eukaryota</taxon>
        <taxon>Discoba</taxon>
        <taxon>Heterolobosea</taxon>
        <taxon>Tetramitia</taxon>
        <taxon>Eutetramitia</taxon>
        <taxon>Vahlkampfiidae</taxon>
        <taxon>Naegleria</taxon>
    </lineage>
</organism>
<dbReference type="GeneID" id="68104176"/>
<dbReference type="RefSeq" id="XP_044543011.1">
    <property type="nucleotide sequence ID" value="XM_044687409.1"/>
</dbReference>